<dbReference type="Pfam" id="PF00005">
    <property type="entry name" value="ABC_tran"/>
    <property type="match status" value="1"/>
</dbReference>
<organism evidence="4 5">
    <name type="scientific">Pisum sativum</name>
    <name type="common">Garden pea</name>
    <name type="synonym">Lathyrus oleraceus</name>
    <dbReference type="NCBI Taxonomy" id="3888"/>
    <lineage>
        <taxon>Eukaryota</taxon>
        <taxon>Viridiplantae</taxon>
        <taxon>Streptophyta</taxon>
        <taxon>Embryophyta</taxon>
        <taxon>Tracheophyta</taxon>
        <taxon>Spermatophyta</taxon>
        <taxon>Magnoliopsida</taxon>
        <taxon>eudicotyledons</taxon>
        <taxon>Gunneridae</taxon>
        <taxon>Pentapetalae</taxon>
        <taxon>rosids</taxon>
        <taxon>fabids</taxon>
        <taxon>Fabales</taxon>
        <taxon>Fabaceae</taxon>
        <taxon>Papilionoideae</taxon>
        <taxon>50 kb inversion clade</taxon>
        <taxon>NPAAA clade</taxon>
        <taxon>Hologalegina</taxon>
        <taxon>IRL clade</taxon>
        <taxon>Fabeae</taxon>
        <taxon>Lathyrus</taxon>
    </lineage>
</organism>
<dbReference type="Proteomes" id="UP001058974">
    <property type="component" value="Chromosome 7"/>
</dbReference>
<feature type="transmembrane region" description="Helical" evidence="1">
    <location>
        <begin position="12"/>
        <end position="33"/>
    </location>
</feature>
<evidence type="ECO:0008006" key="6">
    <source>
        <dbReference type="Google" id="ProtNLM"/>
    </source>
</evidence>
<accession>A0A9D5A0C0</accession>
<feature type="transmembrane region" description="Helical" evidence="1">
    <location>
        <begin position="186"/>
        <end position="207"/>
    </location>
</feature>
<evidence type="ECO:0000259" key="3">
    <source>
        <dbReference type="Pfam" id="PF03151"/>
    </source>
</evidence>
<dbReference type="FunFam" id="3.40.50.300:FF:006093">
    <property type="entry name" value="Uncharacterized protein"/>
    <property type="match status" value="1"/>
</dbReference>
<feature type="transmembrane region" description="Helical" evidence="1">
    <location>
        <begin position="45"/>
        <end position="65"/>
    </location>
</feature>
<dbReference type="InterPro" id="IPR027409">
    <property type="entry name" value="GroEL-like_apical_dom_sf"/>
</dbReference>
<dbReference type="SUPFAM" id="SSF48592">
    <property type="entry name" value="GroEL equatorial domain-like"/>
    <property type="match status" value="1"/>
</dbReference>
<protein>
    <recommendedName>
        <fullName evidence="6">Sugar phosphate transporter domain-containing protein</fullName>
    </recommendedName>
</protein>
<feature type="transmembrane region" description="Helical" evidence="1">
    <location>
        <begin position="102"/>
        <end position="121"/>
    </location>
</feature>
<feature type="transmembrane region" description="Helical" evidence="1">
    <location>
        <begin position="77"/>
        <end position="96"/>
    </location>
</feature>
<dbReference type="InterPro" id="IPR002423">
    <property type="entry name" value="Cpn60/GroEL/TCP-1"/>
</dbReference>
<dbReference type="GO" id="GO:0016887">
    <property type="term" value="F:ATP hydrolysis activity"/>
    <property type="evidence" value="ECO:0007669"/>
    <property type="project" value="InterPro"/>
</dbReference>
<feature type="transmembrane region" description="Helical" evidence="1">
    <location>
        <begin position="283"/>
        <end position="300"/>
    </location>
</feature>
<gene>
    <name evidence="4" type="ORF">KIW84_074776</name>
</gene>
<feature type="domain" description="Sugar phosphate transporter" evidence="3">
    <location>
        <begin position="21"/>
        <end position="300"/>
    </location>
</feature>
<dbReference type="PANTHER" id="PTHR48040:SF35">
    <property type="entry name" value="ABC TRANSPORTER G FAMILY MEMBER 39-LIKE"/>
    <property type="match status" value="1"/>
</dbReference>
<dbReference type="InterPro" id="IPR003439">
    <property type="entry name" value="ABC_transporter-like_ATP-bd"/>
</dbReference>
<dbReference type="EMBL" id="JAMSHJ010000007">
    <property type="protein sequence ID" value="KAI5389243.1"/>
    <property type="molecule type" value="Genomic_DNA"/>
</dbReference>
<feature type="domain" description="ABC transporter" evidence="2">
    <location>
        <begin position="446"/>
        <end position="554"/>
    </location>
</feature>
<dbReference type="InterPro" id="IPR004853">
    <property type="entry name" value="Sugar_P_trans_dom"/>
</dbReference>
<name>A0A9D5A0C0_PEA</name>
<dbReference type="GO" id="GO:0005524">
    <property type="term" value="F:ATP binding"/>
    <property type="evidence" value="ECO:0007669"/>
    <property type="project" value="InterPro"/>
</dbReference>
<dbReference type="Gene3D" id="3.50.7.10">
    <property type="entry name" value="GroEL"/>
    <property type="match status" value="1"/>
</dbReference>
<feature type="transmembrane region" description="Helical" evidence="1">
    <location>
        <begin position="256"/>
        <end position="277"/>
    </location>
</feature>
<keyword evidence="1" id="KW-0812">Transmembrane</keyword>
<dbReference type="Pfam" id="PF03151">
    <property type="entry name" value="TPT"/>
    <property type="match status" value="1"/>
</dbReference>
<feature type="transmembrane region" description="Helical" evidence="1">
    <location>
        <begin position="130"/>
        <end position="148"/>
    </location>
</feature>
<sequence>MSSSTKPPHYATSGLVIGYALCSSLLAIINKYAITQFNYPGLLTALQYLTSALGVYLFGKLGFLHHDPFTIPIAKKFFPAALVFFLAIFTNTNLIRHANVDTFIVFRSLTPLLVALADTAFRGQPSPSNLTFFSLVVILAGAVGYVATDSGFTLTAYSRAFAYLVTITTEMVYIKHMVMSLGLNTWGFVLYNNVLSLMIAPFFWFLTGENFEVSNAINSSTGSLFEMNAFLAVSLSCVFGLLISFFGFAARKAVSATAFTVTGVVNKFLTVAINVTIWDKHASPAGLVCLLFTIIGGVLYQQSVTGNGSQQRDAVVVTKQSDIESNLVGDGDLEDESEVKAVMNYEFQTSLASKASLVKQVANATNDVAGDGTTCATVLTRAIFAEGCKSVAAGMNAMDLRRGINMAVDAVVGTISANGEREIGGLIAKAMEKVGKEGVITIADGKTLLNELEVVEGMKLDRGYISPYFITNQKNQKCSLLYSAWLRLPAEVDYNTRKMFIEEVMELVELNPLRNSLVGLPGVNGLSTEQRKRLTIAVELVANPSIIFMDEPTSGLDARAAAIVMRTVRNTVDTGRTVVCTIHQPSIDIFEAFDEVRNDFDKKKQVFSDSSSSGLEN</sequence>
<feature type="transmembrane region" description="Helical" evidence="1">
    <location>
        <begin position="227"/>
        <end position="249"/>
    </location>
</feature>
<keyword evidence="1" id="KW-0472">Membrane</keyword>
<proteinExistence type="predicted"/>
<dbReference type="AlphaFoldDB" id="A0A9D5A0C0"/>
<feature type="transmembrane region" description="Helical" evidence="1">
    <location>
        <begin position="154"/>
        <end position="174"/>
    </location>
</feature>
<evidence type="ECO:0000256" key="1">
    <source>
        <dbReference type="SAM" id="Phobius"/>
    </source>
</evidence>
<comment type="caution">
    <text evidence="4">The sequence shown here is derived from an EMBL/GenBank/DDBJ whole genome shotgun (WGS) entry which is preliminary data.</text>
</comment>
<evidence type="ECO:0000259" key="2">
    <source>
        <dbReference type="Pfam" id="PF00005"/>
    </source>
</evidence>
<dbReference type="PANTHER" id="PTHR48040">
    <property type="entry name" value="PLEIOTROPIC DRUG RESISTANCE PROTEIN 1-LIKE ISOFORM X1"/>
    <property type="match status" value="1"/>
</dbReference>
<evidence type="ECO:0000313" key="4">
    <source>
        <dbReference type="EMBL" id="KAI5389243.1"/>
    </source>
</evidence>
<dbReference type="Gene3D" id="1.10.560.10">
    <property type="entry name" value="GroEL-like equatorial domain"/>
    <property type="match status" value="1"/>
</dbReference>
<dbReference type="Pfam" id="PF00118">
    <property type="entry name" value="Cpn60_TCP1"/>
    <property type="match status" value="1"/>
</dbReference>
<keyword evidence="5" id="KW-1185">Reference proteome</keyword>
<dbReference type="Gene3D" id="3.40.50.300">
    <property type="entry name" value="P-loop containing nucleotide triphosphate hydrolases"/>
    <property type="match status" value="1"/>
</dbReference>
<dbReference type="SUPFAM" id="SSF52540">
    <property type="entry name" value="P-loop containing nucleoside triphosphate hydrolases"/>
    <property type="match status" value="1"/>
</dbReference>
<reference evidence="4 5" key="1">
    <citation type="journal article" date="2022" name="Nat. Genet.">
        <title>Improved pea reference genome and pan-genome highlight genomic features and evolutionary characteristics.</title>
        <authorList>
            <person name="Yang T."/>
            <person name="Liu R."/>
            <person name="Luo Y."/>
            <person name="Hu S."/>
            <person name="Wang D."/>
            <person name="Wang C."/>
            <person name="Pandey M.K."/>
            <person name="Ge S."/>
            <person name="Xu Q."/>
            <person name="Li N."/>
            <person name="Li G."/>
            <person name="Huang Y."/>
            <person name="Saxena R.K."/>
            <person name="Ji Y."/>
            <person name="Li M."/>
            <person name="Yan X."/>
            <person name="He Y."/>
            <person name="Liu Y."/>
            <person name="Wang X."/>
            <person name="Xiang C."/>
            <person name="Varshney R.K."/>
            <person name="Ding H."/>
            <person name="Gao S."/>
            <person name="Zong X."/>
        </authorList>
    </citation>
    <scope>NUCLEOTIDE SEQUENCE [LARGE SCALE GENOMIC DNA]</scope>
    <source>
        <strain evidence="4 5">cv. Zhongwan 6</strain>
    </source>
</reference>
<dbReference type="InterPro" id="IPR027413">
    <property type="entry name" value="GROEL-like_equatorial_sf"/>
</dbReference>
<evidence type="ECO:0000313" key="5">
    <source>
        <dbReference type="Proteomes" id="UP001058974"/>
    </source>
</evidence>
<dbReference type="InterPro" id="IPR027417">
    <property type="entry name" value="P-loop_NTPase"/>
</dbReference>
<keyword evidence="1" id="KW-1133">Transmembrane helix</keyword>
<dbReference type="Gramene" id="Psat07G0477600-T1">
    <property type="protein sequence ID" value="KAI5389243.1"/>
    <property type="gene ID" value="KIW84_074776"/>
</dbReference>